<proteinExistence type="predicted"/>
<reference evidence="1 2" key="1">
    <citation type="submission" date="2015-04" db="EMBL/GenBank/DDBJ databases">
        <authorList>
            <person name="Syromyatnikov M.Y."/>
            <person name="Popov V.N."/>
        </authorList>
    </citation>
    <scope>NUCLEOTIDE SEQUENCE [LARGE SCALE GENOMIC DNA]</scope>
</reference>
<protein>
    <submittedName>
        <fullName evidence="1">CLUMA_CG012634, isoform A</fullName>
    </submittedName>
</protein>
<dbReference type="AlphaFoldDB" id="A0A1J1IGM1"/>
<dbReference type="EMBL" id="CVRI01000050">
    <property type="protein sequence ID" value="CRK99355.1"/>
    <property type="molecule type" value="Genomic_DNA"/>
</dbReference>
<accession>A0A1J1IGM1</accession>
<gene>
    <name evidence="1" type="ORF">CLUMA_CG012634</name>
</gene>
<evidence type="ECO:0000313" key="1">
    <source>
        <dbReference type="EMBL" id="CRK99355.1"/>
    </source>
</evidence>
<evidence type="ECO:0000313" key="2">
    <source>
        <dbReference type="Proteomes" id="UP000183832"/>
    </source>
</evidence>
<name>A0A1J1IGM1_9DIPT</name>
<organism evidence="1 2">
    <name type="scientific">Clunio marinus</name>
    <dbReference type="NCBI Taxonomy" id="568069"/>
    <lineage>
        <taxon>Eukaryota</taxon>
        <taxon>Metazoa</taxon>
        <taxon>Ecdysozoa</taxon>
        <taxon>Arthropoda</taxon>
        <taxon>Hexapoda</taxon>
        <taxon>Insecta</taxon>
        <taxon>Pterygota</taxon>
        <taxon>Neoptera</taxon>
        <taxon>Endopterygota</taxon>
        <taxon>Diptera</taxon>
        <taxon>Nematocera</taxon>
        <taxon>Chironomoidea</taxon>
        <taxon>Chironomidae</taxon>
        <taxon>Clunio</taxon>
    </lineage>
</organism>
<sequence>MRINVLLSIHFYLGYEFPSQAYRATTKQDFNFSGNFYRRIFSINF</sequence>
<dbReference type="Proteomes" id="UP000183832">
    <property type="component" value="Unassembled WGS sequence"/>
</dbReference>
<keyword evidence="2" id="KW-1185">Reference proteome</keyword>